<dbReference type="AlphaFoldDB" id="A0A381FAV0"/>
<protein>
    <recommendedName>
        <fullName evidence="5">Protein kinase domain-containing protein</fullName>
    </recommendedName>
</protein>
<reference evidence="2 4" key="2">
    <citation type="submission" date="2018-06" db="EMBL/GenBank/DDBJ databases">
        <authorList>
            <consortium name="Pathogen Informatics"/>
            <person name="Doyle S."/>
        </authorList>
    </citation>
    <scope>NUCLEOTIDE SEQUENCE [LARGE SCALE GENOMIC DNA]</scope>
    <source>
        <strain evidence="2 4">NCTC13560</strain>
    </source>
</reference>
<keyword evidence="3" id="KW-1185">Reference proteome</keyword>
<gene>
    <name evidence="2" type="ORF">NCTC13560_02090</name>
    <name evidence="1" type="ORF">SAMN05421682_11561</name>
</gene>
<evidence type="ECO:0008006" key="5">
    <source>
        <dbReference type="Google" id="ProtNLM"/>
    </source>
</evidence>
<proteinExistence type="predicted"/>
<evidence type="ECO:0000313" key="2">
    <source>
        <dbReference type="EMBL" id="SUX43573.1"/>
    </source>
</evidence>
<evidence type="ECO:0000313" key="1">
    <source>
        <dbReference type="EMBL" id="SIR23461.1"/>
    </source>
</evidence>
<dbReference type="Proteomes" id="UP000255231">
    <property type="component" value="Unassembled WGS sequence"/>
</dbReference>
<dbReference type="Proteomes" id="UP000185725">
    <property type="component" value="Unassembled WGS sequence"/>
</dbReference>
<dbReference type="RefSeq" id="WP_076562318.1">
    <property type="nucleotide sequence ID" value="NZ_CP033929.1"/>
</dbReference>
<accession>A0A381FAV0</accession>
<organism evidence="2 4">
    <name type="scientific">Chryseobacterium indoltheticum</name>
    <dbReference type="NCBI Taxonomy" id="254"/>
    <lineage>
        <taxon>Bacteria</taxon>
        <taxon>Pseudomonadati</taxon>
        <taxon>Bacteroidota</taxon>
        <taxon>Flavobacteriia</taxon>
        <taxon>Flavobacteriales</taxon>
        <taxon>Weeksellaceae</taxon>
        <taxon>Chryseobacterium group</taxon>
        <taxon>Chryseobacterium</taxon>
    </lineage>
</organism>
<evidence type="ECO:0000313" key="3">
    <source>
        <dbReference type="Proteomes" id="UP000185725"/>
    </source>
</evidence>
<dbReference type="EMBL" id="UFVS01000001">
    <property type="protein sequence ID" value="SUX43573.1"/>
    <property type="molecule type" value="Genomic_DNA"/>
</dbReference>
<evidence type="ECO:0000313" key="4">
    <source>
        <dbReference type="Proteomes" id="UP000255231"/>
    </source>
</evidence>
<dbReference type="EMBL" id="FTMF01000015">
    <property type="protein sequence ID" value="SIR23461.1"/>
    <property type="molecule type" value="Genomic_DNA"/>
</dbReference>
<reference evidence="1 3" key="1">
    <citation type="submission" date="2017-01" db="EMBL/GenBank/DDBJ databases">
        <authorList>
            <person name="Varghese N."/>
            <person name="Submissions S."/>
        </authorList>
    </citation>
    <scope>NUCLEOTIDE SEQUENCE [LARGE SCALE GENOMIC DNA]</scope>
    <source>
        <strain evidence="1 3">ATCC 27950</strain>
    </source>
</reference>
<dbReference type="KEGG" id="cil:EG358_07400"/>
<name>A0A381FAV0_9FLAO</name>
<dbReference type="SUPFAM" id="SSF56112">
    <property type="entry name" value="Protein kinase-like (PK-like)"/>
    <property type="match status" value="1"/>
</dbReference>
<dbReference type="GeneID" id="303673520"/>
<dbReference type="InterPro" id="IPR011009">
    <property type="entry name" value="Kinase-like_dom_sf"/>
</dbReference>
<sequence length="184" mass="21942">MKDVLKSKMIDFGIKFNEINHMTNITFLDKGAESVIYEIDGTNLILKYSNNVDEFNAYKKLLEIREELLEGIFEIPILVDENDGKYYFIFQKIDNIDKDLKTLFRTIEYFLEEINVENMISLESKKVELIRYLNLRGFSNYEVFLQFLVQANRLLKKYNFSDVHNDNIMIDDEGKFKIIDIQYQ</sequence>